<dbReference type="SUPFAM" id="SSF54373">
    <property type="entry name" value="FAD-linked reductases, C-terminal domain"/>
    <property type="match status" value="1"/>
</dbReference>
<evidence type="ECO:0000313" key="5">
    <source>
        <dbReference type="Proteomes" id="UP000077037"/>
    </source>
</evidence>
<dbReference type="RefSeq" id="WP_066410493.1">
    <property type="nucleotide sequence ID" value="NZ_FKBS01000014.1"/>
</dbReference>
<keyword evidence="2 4" id="KW-0503">Monooxygenase</keyword>
<evidence type="ECO:0000256" key="2">
    <source>
        <dbReference type="ARBA" id="ARBA00023033"/>
    </source>
</evidence>
<accession>A0A157NEH8</accession>
<evidence type="ECO:0000313" key="4">
    <source>
        <dbReference type="EMBL" id="SAI19588.1"/>
    </source>
</evidence>
<dbReference type="NCBIfam" id="NF005720">
    <property type="entry name" value="PRK07538.1"/>
    <property type="match status" value="1"/>
</dbReference>
<name>A0A157NEH8_9BORD</name>
<evidence type="ECO:0000259" key="3">
    <source>
        <dbReference type="Pfam" id="PF01494"/>
    </source>
</evidence>
<feature type="domain" description="FAD-binding" evidence="3">
    <location>
        <begin position="3"/>
        <end position="354"/>
    </location>
</feature>
<dbReference type="GO" id="GO:0018669">
    <property type="term" value="F:3-hydroxybenzoate 6-monooxygenase activity"/>
    <property type="evidence" value="ECO:0007669"/>
    <property type="project" value="UniProtKB-EC"/>
</dbReference>
<protein>
    <submittedName>
        <fullName evidence="4">Monooxygenase</fullName>
        <ecNumber evidence="4">1.14.13.24</ecNumber>
    </submittedName>
</protein>
<dbReference type="EC" id="1.14.13.24" evidence="4"/>
<dbReference type="PANTHER" id="PTHR13789">
    <property type="entry name" value="MONOOXYGENASE"/>
    <property type="match status" value="1"/>
</dbReference>
<dbReference type="GO" id="GO:0071949">
    <property type="term" value="F:FAD binding"/>
    <property type="evidence" value="ECO:0007669"/>
    <property type="project" value="InterPro"/>
</dbReference>
<dbReference type="InterPro" id="IPR036188">
    <property type="entry name" value="FAD/NAD-bd_sf"/>
</dbReference>
<dbReference type="AlphaFoldDB" id="A0A157NEH8"/>
<dbReference type="EMBL" id="FKBS01000014">
    <property type="protein sequence ID" value="SAI19588.1"/>
    <property type="molecule type" value="Genomic_DNA"/>
</dbReference>
<dbReference type="PANTHER" id="PTHR13789:SF268">
    <property type="entry name" value="5-METHYLPHENAZINE-1-CARBOXYLATE 1-MONOOXYGENASE"/>
    <property type="match status" value="1"/>
</dbReference>
<dbReference type="Gene3D" id="3.30.9.30">
    <property type="match status" value="1"/>
</dbReference>
<dbReference type="InterPro" id="IPR002938">
    <property type="entry name" value="FAD-bd"/>
</dbReference>
<sequence>MHIAIAGAGIGGLTLALMLHQRGIACRIYESAQELRPLGVGINLLPHAVDELEQLGLADAVRERAIETTALHYYNKHGQPIWQEPRGLAAGYPVPQYSVHRGEFQMLLAEAVIERLGPQALVTGMPLESARNDSGQAVAVLRQRDCLATKMVHADALIGADGIHSALRRQMHPAGDVFRFSGRMLWRAVTEADPYLDGRTMFMAGHQDQKFVCYPISEPLRRAGRSRINWIAELAIPDGTLPATDWNRRVDKSVFADRFADWRWSWIDIPAVIAGAEAIYEFPLVDRDPLPRWTNGRLTLLGDAAHPMYPIGSNGSAQAILDARCLADCLAQAQSGVLRSLETALLEYEALRLPPTAGIVLRNRLNGPEQVMQLAEERAPQGYAHVNDVIRQEELQAVSLRYKRLAGFDPAALRASREQRT</sequence>
<dbReference type="OrthoDB" id="9147239at2"/>
<organism evidence="4 5">
    <name type="scientific">Bordetella ansorpii</name>
    <dbReference type="NCBI Taxonomy" id="288768"/>
    <lineage>
        <taxon>Bacteria</taxon>
        <taxon>Pseudomonadati</taxon>
        <taxon>Pseudomonadota</taxon>
        <taxon>Betaproteobacteria</taxon>
        <taxon>Burkholderiales</taxon>
        <taxon>Alcaligenaceae</taxon>
        <taxon>Bordetella</taxon>
    </lineage>
</organism>
<evidence type="ECO:0000256" key="1">
    <source>
        <dbReference type="ARBA" id="ARBA00023002"/>
    </source>
</evidence>
<dbReference type="Gene3D" id="3.50.50.60">
    <property type="entry name" value="FAD/NAD(P)-binding domain"/>
    <property type="match status" value="1"/>
</dbReference>
<proteinExistence type="predicted"/>
<gene>
    <name evidence="4" type="primary">xlnD</name>
    <name evidence="4" type="ORF">SAMEA1982600_01601</name>
</gene>
<reference evidence="4 5" key="1">
    <citation type="submission" date="2016-03" db="EMBL/GenBank/DDBJ databases">
        <authorList>
            <consortium name="Pathogen Informatics"/>
        </authorList>
    </citation>
    <scope>NUCLEOTIDE SEQUENCE [LARGE SCALE GENOMIC DNA]</scope>
    <source>
        <strain evidence="4 5">NCTC13364</strain>
    </source>
</reference>
<dbReference type="PRINTS" id="PR00420">
    <property type="entry name" value="RNGMNOXGNASE"/>
</dbReference>
<dbReference type="SUPFAM" id="SSF51905">
    <property type="entry name" value="FAD/NAD(P)-binding domain"/>
    <property type="match status" value="1"/>
</dbReference>
<dbReference type="InterPro" id="IPR050493">
    <property type="entry name" value="FAD-dep_Monooxygenase_BioMet"/>
</dbReference>
<dbReference type="Proteomes" id="UP000077037">
    <property type="component" value="Unassembled WGS sequence"/>
</dbReference>
<keyword evidence="1 4" id="KW-0560">Oxidoreductase</keyword>
<dbReference type="Pfam" id="PF01494">
    <property type="entry name" value="FAD_binding_3"/>
    <property type="match status" value="1"/>
</dbReference>